<dbReference type="InterPro" id="IPR032675">
    <property type="entry name" value="LRR_dom_sf"/>
</dbReference>
<reference evidence="5 6" key="1">
    <citation type="journal article" date="2015" name="Genome Biol. Evol.">
        <title>Comparative Genomics of a Bacterivorous Green Alga Reveals Evolutionary Causalities and Consequences of Phago-Mixotrophic Mode of Nutrition.</title>
        <authorList>
            <person name="Burns J.A."/>
            <person name="Paasch A."/>
            <person name="Narechania A."/>
            <person name="Kim E."/>
        </authorList>
    </citation>
    <scope>NUCLEOTIDE SEQUENCE [LARGE SCALE GENOMIC DNA]</scope>
    <source>
        <strain evidence="5 6">PLY_AMNH</strain>
    </source>
</reference>
<dbReference type="InterPro" id="IPR001611">
    <property type="entry name" value="Leu-rich_rpt"/>
</dbReference>
<proteinExistence type="predicted"/>
<dbReference type="FunFam" id="3.80.10.10:FF:000383">
    <property type="entry name" value="Leucine-rich repeat receptor protein kinase EMS1"/>
    <property type="match status" value="1"/>
</dbReference>
<dbReference type="Proteomes" id="UP001190700">
    <property type="component" value="Unassembled WGS sequence"/>
</dbReference>
<dbReference type="EMBL" id="LGRX02003981">
    <property type="protein sequence ID" value="KAK3281168.1"/>
    <property type="molecule type" value="Genomic_DNA"/>
</dbReference>
<dbReference type="PANTHER" id="PTHR48053:SF71">
    <property type="entry name" value="LEUCINE RICH REPEAT FAMILY PROTEIN, EXPRESSED"/>
    <property type="match status" value="1"/>
</dbReference>
<evidence type="ECO:0000256" key="3">
    <source>
        <dbReference type="ARBA" id="ARBA00022729"/>
    </source>
</evidence>
<name>A0AAE0GNJ2_9CHLO</name>
<dbReference type="InterPro" id="IPR051716">
    <property type="entry name" value="Plant_RL_S/T_kinase"/>
</dbReference>
<evidence type="ECO:0000256" key="4">
    <source>
        <dbReference type="ARBA" id="ARBA00022737"/>
    </source>
</evidence>
<comment type="subcellular location">
    <subcellularLocation>
        <location evidence="2">Cytoplasm</location>
        <location evidence="2">Cytoskeleton</location>
        <location evidence="2">Cilium axoneme</location>
    </subcellularLocation>
    <subcellularLocation>
        <location evidence="1">Membrane</location>
        <topology evidence="1">Single-pass membrane protein</topology>
    </subcellularLocation>
</comment>
<dbReference type="PANTHER" id="PTHR48053">
    <property type="entry name" value="LEUCINE RICH REPEAT FAMILY PROTEIN, EXPRESSED"/>
    <property type="match status" value="1"/>
</dbReference>
<dbReference type="SUPFAM" id="SSF52058">
    <property type="entry name" value="L domain-like"/>
    <property type="match status" value="1"/>
</dbReference>
<protein>
    <recommendedName>
        <fullName evidence="7">L domain-like protein</fullName>
    </recommendedName>
</protein>
<organism evidence="5 6">
    <name type="scientific">Cymbomonas tetramitiformis</name>
    <dbReference type="NCBI Taxonomy" id="36881"/>
    <lineage>
        <taxon>Eukaryota</taxon>
        <taxon>Viridiplantae</taxon>
        <taxon>Chlorophyta</taxon>
        <taxon>Pyramimonadophyceae</taxon>
        <taxon>Pyramimonadales</taxon>
        <taxon>Pyramimonadaceae</taxon>
        <taxon>Cymbomonas</taxon>
    </lineage>
</organism>
<evidence type="ECO:0000313" key="6">
    <source>
        <dbReference type="Proteomes" id="UP001190700"/>
    </source>
</evidence>
<gene>
    <name evidence="5" type="ORF">CYMTET_11026</name>
</gene>
<evidence type="ECO:0008006" key="7">
    <source>
        <dbReference type="Google" id="ProtNLM"/>
    </source>
</evidence>
<evidence type="ECO:0000313" key="5">
    <source>
        <dbReference type="EMBL" id="KAK3281168.1"/>
    </source>
</evidence>
<evidence type="ECO:0000256" key="2">
    <source>
        <dbReference type="ARBA" id="ARBA00004430"/>
    </source>
</evidence>
<keyword evidence="4" id="KW-0677">Repeat</keyword>
<dbReference type="Pfam" id="PF00560">
    <property type="entry name" value="LRR_1"/>
    <property type="match status" value="1"/>
</dbReference>
<keyword evidence="6" id="KW-1185">Reference proteome</keyword>
<keyword evidence="3" id="KW-0732">Signal</keyword>
<dbReference type="GO" id="GO:0016020">
    <property type="term" value="C:membrane"/>
    <property type="evidence" value="ECO:0007669"/>
    <property type="project" value="UniProtKB-SubCell"/>
</dbReference>
<dbReference type="Gene3D" id="3.80.10.10">
    <property type="entry name" value="Ribonuclease Inhibitor"/>
    <property type="match status" value="1"/>
</dbReference>
<dbReference type="AlphaFoldDB" id="A0AAE0GNJ2"/>
<feature type="non-terminal residue" evidence="5">
    <location>
        <position position="1"/>
    </location>
</feature>
<sequence length="248" mass="26554">HIYYNSLTGTLPTELLELTILYAMHIYYNSLTGTLPTELLALTILYAMHIYYNSLTGTLPTELLELTILYAMDLYSNSLTGTLPTELGEGSNLIYMNLDSNSLTGTLPTELGELTILNVMYFHYNSLTGTLPTELGELTFLNVIGKRAAARNGLVGAVRASTLGHERSGEIGLLLGAVGEVAGAEAGCALAGGSKGSLGHDARGAAVRGQEQGRGDEAEMMAPRHIYYNSLTGTLPTELLELTILYAM</sequence>
<accession>A0AAE0GNJ2</accession>
<dbReference type="GO" id="GO:0005930">
    <property type="term" value="C:axoneme"/>
    <property type="evidence" value="ECO:0007669"/>
    <property type="project" value="UniProtKB-SubCell"/>
</dbReference>
<evidence type="ECO:0000256" key="1">
    <source>
        <dbReference type="ARBA" id="ARBA00004167"/>
    </source>
</evidence>
<comment type="caution">
    <text evidence="5">The sequence shown here is derived from an EMBL/GenBank/DDBJ whole genome shotgun (WGS) entry which is preliminary data.</text>
</comment>